<dbReference type="GO" id="GO:0016787">
    <property type="term" value="F:hydrolase activity"/>
    <property type="evidence" value="ECO:0007669"/>
    <property type="project" value="UniProtKB-KW"/>
</dbReference>
<evidence type="ECO:0000313" key="3">
    <source>
        <dbReference type="EMBL" id="KAG8171848.1"/>
    </source>
</evidence>
<dbReference type="PANTHER" id="PTHR46118">
    <property type="entry name" value="PROTEIN ABHD11"/>
    <property type="match status" value="1"/>
</dbReference>
<name>A0AAV6TJH3_9ARAC</name>
<comment type="similarity">
    <text evidence="1">Belongs to the AB hydrolase superfamily.</text>
</comment>
<gene>
    <name evidence="3" type="ORF">JTE90_025943</name>
</gene>
<dbReference type="Gene3D" id="3.40.50.1820">
    <property type="entry name" value="alpha/beta hydrolase"/>
    <property type="match status" value="1"/>
</dbReference>
<protein>
    <recommendedName>
        <fullName evidence="5">AB hydrolase-1 domain-containing protein</fullName>
    </recommendedName>
</protein>
<dbReference type="PANTHER" id="PTHR46118:SF4">
    <property type="entry name" value="PROTEIN ABHD11"/>
    <property type="match status" value="1"/>
</dbReference>
<evidence type="ECO:0000313" key="4">
    <source>
        <dbReference type="Proteomes" id="UP000827092"/>
    </source>
</evidence>
<accession>A0AAV6TJH3</accession>
<reference evidence="3 4" key="1">
    <citation type="journal article" date="2022" name="Nat. Ecol. Evol.">
        <title>A masculinizing supergene underlies an exaggerated male reproductive morph in a spider.</title>
        <authorList>
            <person name="Hendrickx F."/>
            <person name="De Corte Z."/>
            <person name="Sonet G."/>
            <person name="Van Belleghem S.M."/>
            <person name="Kostlbacher S."/>
            <person name="Vangestel C."/>
        </authorList>
    </citation>
    <scope>NUCLEOTIDE SEQUENCE [LARGE SCALE GENOMIC DNA]</scope>
    <source>
        <strain evidence="3">W744_W776</strain>
    </source>
</reference>
<evidence type="ECO:0008006" key="5">
    <source>
        <dbReference type="Google" id="ProtNLM"/>
    </source>
</evidence>
<sequence length="206" mass="24097">MAADVKRLIDENNLKKVVFVSHSFSCAIVYLIALERPDSVEKMVMIDNPPFSEFSDRFMKDHVLPQMEIQNRLLTRLDPKMKLKDAKAKFYELSKFGTKGQEIFYKKVAYDLTKENGKFKWKINMEYLMDLYRKRMFSPESRGSSNHEILIVRCGNSGIVTDSKFQAVLEHNPRARLETLEGTTHLLMFEKTQEFVEIVKDFLNVV</sequence>
<keyword evidence="4" id="KW-1185">Reference proteome</keyword>
<evidence type="ECO:0000256" key="2">
    <source>
        <dbReference type="ARBA" id="ARBA00022801"/>
    </source>
</evidence>
<dbReference type="EMBL" id="JAFNEN010003484">
    <property type="protein sequence ID" value="KAG8171848.1"/>
    <property type="molecule type" value="Genomic_DNA"/>
</dbReference>
<dbReference type="AlphaFoldDB" id="A0AAV6TJH3"/>
<proteinExistence type="inferred from homology"/>
<evidence type="ECO:0000256" key="1">
    <source>
        <dbReference type="ARBA" id="ARBA00008645"/>
    </source>
</evidence>
<comment type="caution">
    <text evidence="3">The sequence shown here is derived from an EMBL/GenBank/DDBJ whole genome shotgun (WGS) entry which is preliminary data.</text>
</comment>
<dbReference type="SUPFAM" id="SSF53474">
    <property type="entry name" value="alpha/beta-Hydrolases"/>
    <property type="match status" value="1"/>
</dbReference>
<organism evidence="3 4">
    <name type="scientific">Oedothorax gibbosus</name>
    <dbReference type="NCBI Taxonomy" id="931172"/>
    <lineage>
        <taxon>Eukaryota</taxon>
        <taxon>Metazoa</taxon>
        <taxon>Ecdysozoa</taxon>
        <taxon>Arthropoda</taxon>
        <taxon>Chelicerata</taxon>
        <taxon>Arachnida</taxon>
        <taxon>Araneae</taxon>
        <taxon>Araneomorphae</taxon>
        <taxon>Entelegynae</taxon>
        <taxon>Araneoidea</taxon>
        <taxon>Linyphiidae</taxon>
        <taxon>Erigoninae</taxon>
        <taxon>Oedothorax</taxon>
    </lineage>
</organism>
<dbReference type="InterPro" id="IPR029058">
    <property type="entry name" value="AB_hydrolase_fold"/>
</dbReference>
<keyword evidence="2" id="KW-0378">Hydrolase</keyword>
<dbReference type="Proteomes" id="UP000827092">
    <property type="component" value="Unassembled WGS sequence"/>
</dbReference>